<organism evidence="14 17">
    <name type="scientific">Hyalella azteca</name>
    <name type="common">Amphipod</name>
    <dbReference type="NCBI Taxonomy" id="294128"/>
    <lineage>
        <taxon>Eukaryota</taxon>
        <taxon>Metazoa</taxon>
        <taxon>Ecdysozoa</taxon>
        <taxon>Arthropoda</taxon>
        <taxon>Crustacea</taxon>
        <taxon>Multicrustacea</taxon>
        <taxon>Malacostraca</taxon>
        <taxon>Eumalacostraca</taxon>
        <taxon>Peracarida</taxon>
        <taxon>Amphipoda</taxon>
        <taxon>Senticaudata</taxon>
        <taxon>Talitrida</taxon>
        <taxon>Talitroidea</taxon>
        <taxon>Hyalellidae</taxon>
        <taxon>Hyalella</taxon>
    </lineage>
</organism>
<keyword evidence="8" id="KW-0238">DNA-binding</keyword>
<dbReference type="PROSITE" id="PS50157">
    <property type="entry name" value="ZINC_FINGER_C2H2_2"/>
    <property type="match status" value="7"/>
</dbReference>
<evidence type="ECO:0000256" key="7">
    <source>
        <dbReference type="ARBA" id="ARBA00023015"/>
    </source>
</evidence>
<evidence type="ECO:0000256" key="11">
    <source>
        <dbReference type="PROSITE-ProRule" id="PRU00042"/>
    </source>
</evidence>
<evidence type="ECO:0000256" key="10">
    <source>
        <dbReference type="ARBA" id="ARBA00023242"/>
    </source>
</evidence>
<dbReference type="SMART" id="SM00355">
    <property type="entry name" value="ZnF_C2H2"/>
    <property type="match status" value="7"/>
</dbReference>
<dbReference type="PROSITE" id="PS00028">
    <property type="entry name" value="ZINC_FINGER_C2H2_1"/>
    <property type="match status" value="7"/>
</dbReference>
<dbReference type="GeneID" id="108671307"/>
<dbReference type="GO" id="GO:0000978">
    <property type="term" value="F:RNA polymerase II cis-regulatory region sequence-specific DNA binding"/>
    <property type="evidence" value="ECO:0007669"/>
    <property type="project" value="TreeGrafter"/>
</dbReference>
<feature type="region of interest" description="Disordered" evidence="12">
    <location>
        <begin position="665"/>
        <end position="720"/>
    </location>
</feature>
<protein>
    <submittedName>
        <fullName evidence="15 16">Uncharacterized protein LOC108671307</fullName>
    </submittedName>
</protein>
<comment type="similarity">
    <text evidence="2">Belongs to the krueppel C2H2-type zinc-finger protein family.</text>
</comment>
<feature type="region of interest" description="Disordered" evidence="12">
    <location>
        <begin position="958"/>
        <end position="1005"/>
    </location>
</feature>
<keyword evidence="6" id="KW-0862">Zinc</keyword>
<dbReference type="InterPro" id="IPR013087">
    <property type="entry name" value="Znf_C2H2_type"/>
</dbReference>
<feature type="domain" description="C2H2-type" evidence="13">
    <location>
        <begin position="272"/>
        <end position="295"/>
    </location>
</feature>
<keyword evidence="14" id="KW-1185">Reference proteome</keyword>
<dbReference type="Pfam" id="PF00096">
    <property type="entry name" value="zf-C2H2"/>
    <property type="match status" value="4"/>
</dbReference>
<keyword evidence="9" id="KW-0804">Transcription</keyword>
<feature type="domain" description="C2H2-type" evidence="13">
    <location>
        <begin position="177"/>
        <end position="204"/>
    </location>
</feature>
<dbReference type="RefSeq" id="XP_018014309.1">
    <property type="nucleotide sequence ID" value="XM_018158820.2"/>
</dbReference>
<feature type="domain" description="C2H2-type" evidence="13">
    <location>
        <begin position="121"/>
        <end position="148"/>
    </location>
</feature>
<evidence type="ECO:0000256" key="6">
    <source>
        <dbReference type="ARBA" id="ARBA00022833"/>
    </source>
</evidence>
<feature type="region of interest" description="Disordered" evidence="12">
    <location>
        <begin position="560"/>
        <end position="582"/>
    </location>
</feature>
<dbReference type="InterPro" id="IPR036236">
    <property type="entry name" value="Znf_C2H2_sf"/>
</dbReference>
<sequence length="1433" mass="159557">MSSSSIAVVEGEEGRDEMLSPLASVNSQGGSSLDDLESDLSSYQTLEDCSPGSIIFSPQDLRPSGPKKDSGGATYRLPFRHPTAANLAKNIALSAAQKSADDVAEKVDMELENLKRKEGPIPCQFCGKVMMTGKTLLQHLSIHTEFKPFQCPHCSKSFTRKVQLQGHLVVHGIEKQFECPVCHQRFSRRDCVKVHMRIHDKTKCAFCEVCHKSFLTIGALNIHMRIHRGEKPFKCHLCGKCFTQKNHLITHIRRHTNVQEVPFSKKLGPRMFKCEHCTRSFIRLSDYERHVQWNHGAVADVNSFTSENKVASNTTEDLRAVRAPRDVMRERSRRYGKRRELVTMCTSATQTDDSPGHIIIPRQYRQQYEQEIKQKMEAAAIGDTDPSETPRHMDEDTYDAYDDGMDRNYSSDDDEDELDTTDQSVSQGSGQEQPVFSIDTSITTTNPRDSARDAAFDAIIKGSNPETLKTVKMDMSVEGRTQIPDSLEADQPAERVFIIQNEKDSFEPTVTTGDDEIRNGSPANSVDVSCISETTISKSNSAKSFVRDSNPGPKILSFFSKSNPKPKPVQMQPAQKATTDLNSHVDSDNFKELVNSSYQRMQKSPPPSALVSDQLKLTTNVYQPRAKRGRPKLKKMGVKGAAQLRLIRKTMMNFISDVEENKANYRKEAEEASEESLAPETEEEDNSENVESRSALQEQILMDVSESEDNSRRTSRRRTQIKHGKDFLCTSKSCNLCIPSSKDRKTGESVENTPVVSVKSDTVVTKVPKKEPNLSELAKEGSKKVSEIVNLLSYGVKSLDELAVNSSSDFSNYLYVTNTSSSSANNVSNSDHGSFSGSADLLSIDAEESFLAKTSVGETIVSPPVDVQSFCIPTYSCKLCGREFRFEGKLHRHIESVHQKKAIFTADVKPGRGPRYPLQISENQSMDLEMEQPGISANQMILSGFSDVVEEVHWPNADDGEEFRQPADESNASKNPEIEALRSEWDDDDDNEEYSPDVRPTVTKPQPIFQSTRTSAENRQRMQSATPVAIKAPEYLHIVTRAIQPMVTTVTDTYSGGVVVNMNKLTGLVPKSEIEIKRSAVAYKRAEEPQPSSSVANAVVTNSNKLEDKSLDSRCQRLLLKLFSRSLLAKCGLGEDHVSVVLGRILQHYGVKMIEDYGQGQYEVLKYNLWRLMEWKVTIEQMEDFYRENKTVEEMMEDIMNERVPLVPHEVITQARAQEAAQQRQQQHLVEEMVVQHVDGEHVVVEQQVEGEHVVMQGNEQIIVDHSGGQHIVVHSMHDPSIAGQQQLMMQTVTSGGVRQQQPIVIQQDGSGQQLSQETAMLVQQVIGGHHQLTQVVLAHDVSPEMLQGAHIVTIDPTTGQVLSQVTAEQVVLATHDGSIVSSNAGTVSNAIVTGQDGHGQESIIGSQEPVMMLQQQHQYVSAASNVSSSQMQ</sequence>
<keyword evidence="7" id="KW-0805">Transcription regulation</keyword>
<dbReference type="GO" id="GO:0000981">
    <property type="term" value="F:DNA-binding transcription factor activity, RNA polymerase II-specific"/>
    <property type="evidence" value="ECO:0007669"/>
    <property type="project" value="TreeGrafter"/>
</dbReference>
<keyword evidence="4" id="KW-0677">Repeat</keyword>
<dbReference type="SUPFAM" id="SSF57667">
    <property type="entry name" value="beta-beta-alpha zinc fingers"/>
    <property type="match status" value="3"/>
</dbReference>
<dbReference type="OrthoDB" id="8922241at2759"/>
<dbReference type="RefSeq" id="XP_018014310.1">
    <property type="nucleotide sequence ID" value="XM_018158821.2"/>
</dbReference>
<evidence type="ECO:0000313" key="16">
    <source>
        <dbReference type="RefSeq" id="XP_018014309.1"/>
    </source>
</evidence>
<feature type="compositionally biased region" description="Polar residues" evidence="12">
    <location>
        <begin position="423"/>
        <end position="448"/>
    </location>
</feature>
<proteinExistence type="inferred from homology"/>
<reference evidence="15 16" key="1">
    <citation type="submission" date="2025-04" db="UniProtKB">
        <authorList>
            <consortium name="RefSeq"/>
        </authorList>
    </citation>
    <scope>IDENTIFICATION</scope>
    <source>
        <tissue evidence="15 16">Whole organism</tissue>
    </source>
</reference>
<comment type="subcellular location">
    <subcellularLocation>
        <location evidence="1">Nucleus</location>
    </subcellularLocation>
</comment>
<evidence type="ECO:0000256" key="1">
    <source>
        <dbReference type="ARBA" id="ARBA00004123"/>
    </source>
</evidence>
<evidence type="ECO:0000313" key="14">
    <source>
        <dbReference type="Proteomes" id="UP000694843"/>
    </source>
</evidence>
<evidence type="ECO:0000256" key="5">
    <source>
        <dbReference type="ARBA" id="ARBA00022771"/>
    </source>
</evidence>
<feature type="region of interest" description="Disordered" evidence="12">
    <location>
        <begin position="1"/>
        <end position="74"/>
    </location>
</feature>
<feature type="compositionally biased region" description="Polar residues" evidence="12">
    <location>
        <begin position="572"/>
        <end position="582"/>
    </location>
</feature>
<feature type="compositionally biased region" description="Acidic residues" evidence="12">
    <location>
        <begin position="411"/>
        <end position="420"/>
    </location>
</feature>
<name>A0A8B7NKW9_HYAAZ</name>
<dbReference type="GO" id="GO:0005634">
    <property type="term" value="C:nucleus"/>
    <property type="evidence" value="ECO:0007669"/>
    <property type="project" value="UniProtKB-SubCell"/>
</dbReference>
<evidence type="ECO:0000256" key="3">
    <source>
        <dbReference type="ARBA" id="ARBA00022723"/>
    </source>
</evidence>
<evidence type="ECO:0000259" key="13">
    <source>
        <dbReference type="PROSITE" id="PS50157"/>
    </source>
</evidence>
<accession>A0A8B7NKW9</accession>
<feature type="domain" description="C2H2-type" evidence="13">
    <location>
        <begin position="875"/>
        <end position="903"/>
    </location>
</feature>
<evidence type="ECO:0000256" key="12">
    <source>
        <dbReference type="SAM" id="MobiDB-lite"/>
    </source>
</evidence>
<evidence type="ECO:0000256" key="4">
    <source>
        <dbReference type="ARBA" id="ARBA00022737"/>
    </source>
</evidence>
<feature type="region of interest" description="Disordered" evidence="12">
    <location>
        <begin position="379"/>
        <end position="449"/>
    </location>
</feature>
<feature type="domain" description="C2H2-type" evidence="13">
    <location>
        <begin position="233"/>
        <end position="260"/>
    </location>
</feature>
<feature type="compositionally biased region" description="Acidic residues" evidence="12">
    <location>
        <begin position="985"/>
        <end position="995"/>
    </location>
</feature>
<keyword evidence="5 11" id="KW-0863">Zinc-finger</keyword>
<keyword evidence="10" id="KW-0539">Nucleus</keyword>
<evidence type="ECO:0000256" key="9">
    <source>
        <dbReference type="ARBA" id="ARBA00023163"/>
    </source>
</evidence>
<dbReference type="Gene3D" id="3.30.160.60">
    <property type="entry name" value="Classic Zinc Finger"/>
    <property type="match status" value="4"/>
</dbReference>
<dbReference type="RefSeq" id="XP_018014308.1">
    <property type="nucleotide sequence ID" value="XM_018158819.2"/>
</dbReference>
<feature type="domain" description="C2H2-type" evidence="13">
    <location>
        <begin position="149"/>
        <end position="176"/>
    </location>
</feature>
<evidence type="ECO:0000313" key="15">
    <source>
        <dbReference type="RefSeq" id="XP_018014308.1"/>
    </source>
</evidence>
<dbReference type="PANTHER" id="PTHR23226:SF416">
    <property type="entry name" value="FI01424P"/>
    <property type="match status" value="1"/>
</dbReference>
<evidence type="ECO:0000256" key="8">
    <source>
        <dbReference type="ARBA" id="ARBA00023125"/>
    </source>
</evidence>
<dbReference type="GO" id="GO:0008270">
    <property type="term" value="F:zinc ion binding"/>
    <property type="evidence" value="ECO:0007669"/>
    <property type="project" value="UniProtKB-KW"/>
</dbReference>
<dbReference type="PANTHER" id="PTHR23226">
    <property type="entry name" value="ZINC FINGER AND SCAN DOMAIN-CONTAINING"/>
    <property type="match status" value="1"/>
</dbReference>
<dbReference type="KEGG" id="hazt:108671307"/>
<evidence type="ECO:0000256" key="2">
    <source>
        <dbReference type="ARBA" id="ARBA00006991"/>
    </source>
</evidence>
<dbReference type="FunFam" id="3.30.160.60:FF:001156">
    <property type="entry name" value="Zinc finger protein 407"/>
    <property type="match status" value="1"/>
</dbReference>
<feature type="domain" description="C2H2-type" evidence="13">
    <location>
        <begin position="205"/>
        <end position="232"/>
    </location>
</feature>
<evidence type="ECO:0000313" key="17">
    <source>
        <dbReference type="RefSeq" id="XP_018014310.1"/>
    </source>
</evidence>
<dbReference type="FunFam" id="3.30.160.60:FF:000100">
    <property type="entry name" value="Zinc finger 45-like"/>
    <property type="match status" value="2"/>
</dbReference>
<keyword evidence="3" id="KW-0479">Metal-binding</keyword>
<gene>
    <name evidence="15 16 17" type="primary">LOC108671307</name>
</gene>
<dbReference type="Proteomes" id="UP000694843">
    <property type="component" value="Unplaced"/>
</dbReference>